<accession>A0A0D0C177</accession>
<dbReference type="AlphaFoldDB" id="A0A0D0C177"/>
<dbReference type="Proteomes" id="UP000053593">
    <property type="component" value="Unassembled WGS sequence"/>
</dbReference>
<proteinExistence type="predicted"/>
<sequence>MRMGTLRIHRMKRRSAPLLEGQRGLGRTRWVFAEMVRSRTMDIKANEEAIMRILARIVEDGSSLETGLDTVDIGLSSALNARWSTILNTSLPTSLSAFTCVPPQSSTEIIEKVEILFNCLLHGTSVCSGVSFDDWDVFQDDGKFSGITLEFSLASSDICISPQWDPTLKAMENRIAPEMWIFLSRQQPIAVFLIPSQSAFYTIFLEREPPDPSIN</sequence>
<evidence type="ECO:0000313" key="1">
    <source>
        <dbReference type="EMBL" id="KIK56104.1"/>
    </source>
</evidence>
<reference evidence="1 2" key="1">
    <citation type="submission" date="2014-04" db="EMBL/GenBank/DDBJ databases">
        <title>Evolutionary Origins and Diversification of the Mycorrhizal Mutualists.</title>
        <authorList>
            <consortium name="DOE Joint Genome Institute"/>
            <consortium name="Mycorrhizal Genomics Consortium"/>
            <person name="Kohler A."/>
            <person name="Kuo A."/>
            <person name="Nagy L.G."/>
            <person name="Floudas D."/>
            <person name="Copeland A."/>
            <person name="Barry K.W."/>
            <person name="Cichocki N."/>
            <person name="Veneault-Fourrey C."/>
            <person name="LaButti K."/>
            <person name="Lindquist E.A."/>
            <person name="Lipzen A."/>
            <person name="Lundell T."/>
            <person name="Morin E."/>
            <person name="Murat C."/>
            <person name="Riley R."/>
            <person name="Ohm R."/>
            <person name="Sun H."/>
            <person name="Tunlid A."/>
            <person name="Henrissat B."/>
            <person name="Grigoriev I.V."/>
            <person name="Hibbett D.S."/>
            <person name="Martin F."/>
        </authorList>
    </citation>
    <scope>NUCLEOTIDE SEQUENCE [LARGE SCALE GENOMIC DNA]</scope>
    <source>
        <strain evidence="1 2">FD-317 M1</strain>
    </source>
</reference>
<dbReference type="EMBL" id="KN834800">
    <property type="protein sequence ID" value="KIK56104.1"/>
    <property type="molecule type" value="Genomic_DNA"/>
</dbReference>
<protein>
    <submittedName>
        <fullName evidence="1">Uncharacterized protein</fullName>
    </submittedName>
</protein>
<organism evidence="1 2">
    <name type="scientific">Collybiopsis luxurians FD-317 M1</name>
    <dbReference type="NCBI Taxonomy" id="944289"/>
    <lineage>
        <taxon>Eukaryota</taxon>
        <taxon>Fungi</taxon>
        <taxon>Dikarya</taxon>
        <taxon>Basidiomycota</taxon>
        <taxon>Agaricomycotina</taxon>
        <taxon>Agaricomycetes</taxon>
        <taxon>Agaricomycetidae</taxon>
        <taxon>Agaricales</taxon>
        <taxon>Marasmiineae</taxon>
        <taxon>Omphalotaceae</taxon>
        <taxon>Collybiopsis</taxon>
        <taxon>Collybiopsis luxurians</taxon>
    </lineage>
</organism>
<evidence type="ECO:0000313" key="2">
    <source>
        <dbReference type="Proteomes" id="UP000053593"/>
    </source>
</evidence>
<keyword evidence="2" id="KW-1185">Reference proteome</keyword>
<gene>
    <name evidence="1" type="ORF">GYMLUDRAFT_248092</name>
</gene>
<dbReference type="OrthoDB" id="5588846at2759"/>
<name>A0A0D0C177_9AGAR</name>
<dbReference type="HOGENOM" id="CLU_1283393_0_0_1"/>